<keyword evidence="1" id="KW-0472">Membrane</keyword>
<dbReference type="OrthoDB" id="196140at2759"/>
<dbReference type="InterPro" id="IPR024549">
    <property type="entry name" value="NADH-UbQ_OxRdtase_su21_C_fun"/>
</dbReference>
<keyword evidence="1" id="KW-1133">Transmembrane helix</keyword>
<evidence type="ECO:0000256" key="1">
    <source>
        <dbReference type="SAM" id="Phobius"/>
    </source>
</evidence>
<gene>
    <name evidence="4" type="ORF">INT44_004453</name>
</gene>
<dbReference type="Proteomes" id="UP000612746">
    <property type="component" value="Unassembled WGS sequence"/>
</dbReference>
<evidence type="ECO:0000313" key="4">
    <source>
        <dbReference type="EMBL" id="KAG2189311.1"/>
    </source>
</evidence>
<evidence type="ECO:0000259" key="2">
    <source>
        <dbReference type="Pfam" id="PF10785"/>
    </source>
</evidence>
<organism evidence="4 5">
    <name type="scientific">Umbelopsis vinacea</name>
    <dbReference type="NCBI Taxonomy" id="44442"/>
    <lineage>
        <taxon>Eukaryota</taxon>
        <taxon>Fungi</taxon>
        <taxon>Fungi incertae sedis</taxon>
        <taxon>Mucoromycota</taxon>
        <taxon>Mucoromycotina</taxon>
        <taxon>Umbelopsidomycetes</taxon>
        <taxon>Umbelopsidales</taxon>
        <taxon>Umbelopsidaceae</taxon>
        <taxon>Umbelopsis</taxon>
    </lineage>
</organism>
<evidence type="ECO:0000313" key="5">
    <source>
        <dbReference type="Proteomes" id="UP000612746"/>
    </source>
</evidence>
<name>A0A8H7QBF8_9FUNG</name>
<dbReference type="AlphaFoldDB" id="A0A8H7QBF8"/>
<reference evidence="4" key="1">
    <citation type="submission" date="2020-12" db="EMBL/GenBank/DDBJ databases">
        <title>Metabolic potential, ecology and presence of endohyphal bacteria is reflected in genomic diversity of Mucoromycotina.</title>
        <authorList>
            <person name="Muszewska A."/>
            <person name="Okrasinska A."/>
            <person name="Steczkiewicz K."/>
            <person name="Drgas O."/>
            <person name="Orlowska M."/>
            <person name="Perlinska-Lenart U."/>
            <person name="Aleksandrzak-Piekarczyk T."/>
            <person name="Szatraj K."/>
            <person name="Zielenkiewicz U."/>
            <person name="Pilsyk S."/>
            <person name="Malc E."/>
            <person name="Mieczkowski P."/>
            <person name="Kruszewska J.S."/>
            <person name="Biernat P."/>
            <person name="Pawlowska J."/>
        </authorList>
    </citation>
    <scope>NUCLEOTIDE SEQUENCE</scope>
    <source>
        <strain evidence="4">WA0000051536</strain>
    </source>
</reference>
<dbReference type="Pfam" id="PF10785">
    <property type="entry name" value="NADH-u_ox-rdase"/>
    <property type="match status" value="2"/>
</dbReference>
<sequence>MPIKDVETPFPVIDKDPHFFRVVRYFRTSDYAALAAGTAAAPAIMLGFARYPEKKQYRLQVFLQKATANIMQYHVLWDPVRSATDSNNGVHTPMTRNNPYANPSYTRNVSTKAMRGPLRLAGFIGAVGGFLIAYQRSSLRFWGWEENAAEVEKDKAEMAQRVAEGKPLYGESQLSPYLQSVAAGNSRNAQLKFSKLPSFLPDTLLLYRVFNSLIQFPDAIPWFNFANHDQHGVDAAKYNETQ</sequence>
<dbReference type="PANTHER" id="PTHR34062:SF1">
    <property type="entry name" value="NADH-UBIQUINONE OXIDOREDUCTASE 21KDA SUBUNIT N-TERMINAL DOMAIN-CONTAINING PROTEIN"/>
    <property type="match status" value="1"/>
</dbReference>
<feature type="domain" description="NADH-ubiquinone oxidoreductase 21kDa subunit C-terminal fungi" evidence="3">
    <location>
        <begin position="220"/>
        <end position="241"/>
    </location>
</feature>
<dbReference type="Pfam" id="PF12853">
    <property type="entry name" value="NADH_u_ox_C"/>
    <property type="match status" value="1"/>
</dbReference>
<dbReference type="InterPro" id="IPR019721">
    <property type="entry name" value="NADH-UbQ_OxRdtase_su21_N"/>
</dbReference>
<dbReference type="PANTHER" id="PTHR34062">
    <property type="entry name" value="OXIDOREDUCTASE 21 KDA SUBUNIT, PUTATIVE (AFU_ORTHOLOGUE AFUA_4G04750)-RELATED"/>
    <property type="match status" value="1"/>
</dbReference>
<dbReference type="EMBL" id="JAEPRA010000001">
    <property type="protein sequence ID" value="KAG2189311.1"/>
    <property type="molecule type" value="Genomic_DNA"/>
</dbReference>
<feature type="domain" description="NADH-ubiquinone oxidoreductase 21kDa subunit N-terminal" evidence="2">
    <location>
        <begin position="8"/>
        <end position="52"/>
    </location>
</feature>
<accession>A0A8H7QBF8</accession>
<keyword evidence="5" id="KW-1185">Reference proteome</keyword>
<proteinExistence type="predicted"/>
<feature type="domain" description="NADH-ubiquinone oxidoreductase 21kDa subunit N-terminal" evidence="2">
    <location>
        <begin position="110"/>
        <end position="146"/>
    </location>
</feature>
<dbReference type="InterPro" id="IPR053229">
    <property type="entry name" value="NADH-Q_oxidrdct_subunit"/>
</dbReference>
<evidence type="ECO:0000259" key="3">
    <source>
        <dbReference type="Pfam" id="PF12853"/>
    </source>
</evidence>
<feature type="transmembrane region" description="Helical" evidence="1">
    <location>
        <begin position="31"/>
        <end position="49"/>
    </location>
</feature>
<protein>
    <submittedName>
        <fullName evidence="4">Uncharacterized protein</fullName>
    </submittedName>
</protein>
<comment type="caution">
    <text evidence="4">The sequence shown here is derived from an EMBL/GenBank/DDBJ whole genome shotgun (WGS) entry which is preliminary data.</text>
</comment>
<feature type="transmembrane region" description="Helical" evidence="1">
    <location>
        <begin position="117"/>
        <end position="134"/>
    </location>
</feature>
<keyword evidence="1" id="KW-0812">Transmembrane</keyword>